<keyword evidence="2" id="KW-1185">Reference proteome</keyword>
<dbReference type="RefSeq" id="WP_183799532.1">
    <property type="nucleotide sequence ID" value="NZ_JACIEE010000002.1"/>
</dbReference>
<evidence type="ECO:0000313" key="2">
    <source>
        <dbReference type="Proteomes" id="UP000574761"/>
    </source>
</evidence>
<gene>
    <name evidence="1" type="ORF">GGQ64_000831</name>
</gene>
<organism evidence="1 2">
    <name type="scientific">Mycoplana azooxidifex</name>
    <dbReference type="NCBI Taxonomy" id="1636188"/>
    <lineage>
        <taxon>Bacteria</taxon>
        <taxon>Pseudomonadati</taxon>
        <taxon>Pseudomonadota</taxon>
        <taxon>Alphaproteobacteria</taxon>
        <taxon>Hyphomicrobiales</taxon>
        <taxon>Rhizobiaceae</taxon>
        <taxon>Mycoplana</taxon>
    </lineage>
</organism>
<reference evidence="1 2" key="1">
    <citation type="submission" date="2020-08" db="EMBL/GenBank/DDBJ databases">
        <title>Genomic Encyclopedia of Type Strains, Phase IV (KMG-IV): sequencing the most valuable type-strain genomes for metagenomic binning, comparative biology and taxonomic classification.</title>
        <authorList>
            <person name="Goeker M."/>
        </authorList>
    </citation>
    <scope>NUCLEOTIDE SEQUENCE [LARGE SCALE GENOMIC DNA]</scope>
    <source>
        <strain evidence="1 2">DSM 100211</strain>
    </source>
</reference>
<protein>
    <submittedName>
        <fullName evidence="1">Uncharacterized protein</fullName>
    </submittedName>
</protein>
<name>A0A7W6DB39_9HYPH</name>
<evidence type="ECO:0000313" key="1">
    <source>
        <dbReference type="EMBL" id="MBB3975644.1"/>
    </source>
</evidence>
<comment type="caution">
    <text evidence="1">The sequence shown here is derived from an EMBL/GenBank/DDBJ whole genome shotgun (WGS) entry which is preliminary data.</text>
</comment>
<dbReference type="EMBL" id="JACIEE010000002">
    <property type="protein sequence ID" value="MBB3975644.1"/>
    <property type="molecule type" value="Genomic_DNA"/>
</dbReference>
<sequence>MDIVDDLRVHLDYLSRTVLLQVRERYVRQDEGADKVQTGNQVREAYVSAASRRRIPFVRW</sequence>
<proteinExistence type="predicted"/>
<dbReference type="Proteomes" id="UP000574761">
    <property type="component" value="Unassembled WGS sequence"/>
</dbReference>
<dbReference type="AlphaFoldDB" id="A0A7W6DB39"/>
<accession>A0A7W6DB39</accession>